<reference evidence="2 3" key="1">
    <citation type="submission" date="2019-04" db="EMBL/GenBank/DDBJ databases">
        <title>Genome of a novel bacterium Candidatus Jettenia ecosi reconstructed from metagenome of an anammox bioreactor.</title>
        <authorList>
            <person name="Mardanov A.V."/>
            <person name="Beletsky A.V."/>
            <person name="Ravin N.V."/>
            <person name="Botchkova E.A."/>
            <person name="Litti Y.V."/>
            <person name="Nozhevnikova A.N."/>
        </authorList>
    </citation>
    <scope>NUCLEOTIDE SEQUENCE [LARGE SCALE GENOMIC DNA]</scope>
    <source>
        <strain evidence="2">J2</strain>
    </source>
</reference>
<evidence type="ECO:0000313" key="3">
    <source>
        <dbReference type="Proteomes" id="UP000319783"/>
    </source>
</evidence>
<protein>
    <submittedName>
        <fullName evidence="2">Uncharacterized protein</fullName>
    </submittedName>
</protein>
<dbReference type="Proteomes" id="UP000319783">
    <property type="component" value="Unassembled WGS sequence"/>
</dbReference>
<sequence length="102" mass="10981">MGTIYSCGTCGSVTTDKGHLCKPIPAKKVIACKFCGTLTDDPRHVCAPKLVNLKYACNSCGRLAPKRELLCSPLPITKPKKTAKKPLVKATKKKKGISKKPK</sequence>
<proteinExistence type="predicted"/>
<dbReference type="AlphaFoldDB" id="A0A533QDQ8"/>
<accession>A0A533QDQ8</accession>
<evidence type="ECO:0000313" key="2">
    <source>
        <dbReference type="EMBL" id="TLD42886.1"/>
    </source>
</evidence>
<feature type="region of interest" description="Disordered" evidence="1">
    <location>
        <begin position="78"/>
        <end position="102"/>
    </location>
</feature>
<name>A0A533QDQ8_9BACT</name>
<dbReference type="EMBL" id="SULG01000011">
    <property type="protein sequence ID" value="TLD42886.1"/>
    <property type="molecule type" value="Genomic_DNA"/>
</dbReference>
<comment type="caution">
    <text evidence="2">The sequence shown here is derived from an EMBL/GenBank/DDBJ whole genome shotgun (WGS) entry which is preliminary data.</text>
</comment>
<organism evidence="2 3">
    <name type="scientific">Candidatus Jettenia ecosi</name>
    <dbReference type="NCBI Taxonomy" id="2494326"/>
    <lineage>
        <taxon>Bacteria</taxon>
        <taxon>Pseudomonadati</taxon>
        <taxon>Planctomycetota</taxon>
        <taxon>Candidatus Brocadiia</taxon>
        <taxon>Candidatus Brocadiales</taxon>
        <taxon>Candidatus Brocadiaceae</taxon>
        <taxon>Candidatus Jettenia</taxon>
    </lineage>
</organism>
<gene>
    <name evidence="2" type="ORF">JETT_0786</name>
</gene>
<evidence type="ECO:0000256" key="1">
    <source>
        <dbReference type="SAM" id="MobiDB-lite"/>
    </source>
</evidence>